<feature type="transmembrane region" description="Helical" evidence="7">
    <location>
        <begin position="17"/>
        <end position="34"/>
    </location>
</feature>
<evidence type="ECO:0000256" key="4">
    <source>
        <dbReference type="ARBA" id="ARBA00022989"/>
    </source>
</evidence>
<dbReference type="GO" id="GO:0016679">
    <property type="term" value="F:oxidoreductase activity, acting on diphenols and related substances as donors"/>
    <property type="evidence" value="ECO:0007669"/>
    <property type="project" value="TreeGrafter"/>
</dbReference>
<feature type="transmembrane region" description="Helical" evidence="7">
    <location>
        <begin position="154"/>
        <end position="171"/>
    </location>
</feature>
<keyword evidence="2 7" id="KW-0813">Transport</keyword>
<keyword evidence="7" id="KW-0249">Electron transport</keyword>
<evidence type="ECO:0000256" key="1">
    <source>
        <dbReference type="ARBA" id="ARBA00004141"/>
    </source>
</evidence>
<comment type="subunit">
    <text evidence="7">Heterodimer of a catalytic subunit (MsrP) and a heme-binding subunit (MsrQ).</text>
</comment>
<comment type="function">
    <text evidence="7">Part of the MsrPQ system that repairs oxidized periplasmic proteins containing methionine sulfoxide residues (Met-O), using respiratory chain electrons. Thus protects these proteins from oxidative-stress damage caused by reactive species of oxygen and chlorine generated by the host defense mechanisms. MsrPQ is essential for the maintenance of envelope integrity under bleach stress, rescuing a wide series of structurally unrelated periplasmic proteins from methionine oxidation. MsrQ provides electrons for reduction to the reductase catalytic subunit MsrP, using the quinone pool of the respiratory chain.</text>
</comment>
<dbReference type="PANTHER" id="PTHR36964:SF1">
    <property type="entry name" value="PROTEIN-METHIONINE-SULFOXIDE REDUCTASE HEME-BINDING SUBUNIT MSRQ"/>
    <property type="match status" value="1"/>
</dbReference>
<comment type="subcellular location">
    <subcellularLocation>
        <location evidence="7">Cell membrane</location>
        <topology evidence="7">Multi-pass membrane protein</topology>
    </subcellularLocation>
    <subcellularLocation>
        <location evidence="1">Membrane</location>
        <topology evidence="1">Multi-pass membrane protein</topology>
    </subcellularLocation>
</comment>
<keyword evidence="7" id="KW-0285">Flavoprotein</keyword>
<comment type="caution">
    <text evidence="9">The sequence shown here is derived from an EMBL/GenBank/DDBJ whole genome shotgun (WGS) entry which is preliminary data.</text>
</comment>
<protein>
    <recommendedName>
        <fullName evidence="7">Protein-methionine-sulfoxide reductase heme-binding subunit MsrQ</fullName>
    </recommendedName>
    <alternativeName>
        <fullName evidence="7">Flavocytochrome MsrQ</fullName>
    </alternativeName>
</protein>
<feature type="transmembrane region" description="Helical" evidence="7">
    <location>
        <begin position="83"/>
        <end position="101"/>
    </location>
</feature>
<dbReference type="GO" id="GO:0010181">
    <property type="term" value="F:FMN binding"/>
    <property type="evidence" value="ECO:0007669"/>
    <property type="project" value="UniProtKB-UniRule"/>
</dbReference>
<evidence type="ECO:0000256" key="2">
    <source>
        <dbReference type="ARBA" id="ARBA00022448"/>
    </source>
</evidence>
<dbReference type="Proteomes" id="UP000238007">
    <property type="component" value="Unassembled WGS sequence"/>
</dbReference>
<evidence type="ECO:0000259" key="8">
    <source>
        <dbReference type="Pfam" id="PF01794"/>
    </source>
</evidence>
<dbReference type="GO" id="GO:0009055">
    <property type="term" value="F:electron transfer activity"/>
    <property type="evidence" value="ECO:0007669"/>
    <property type="project" value="UniProtKB-UniRule"/>
</dbReference>
<dbReference type="GO" id="GO:0046872">
    <property type="term" value="F:metal ion binding"/>
    <property type="evidence" value="ECO:0007669"/>
    <property type="project" value="UniProtKB-KW"/>
</dbReference>
<keyword evidence="7" id="KW-0349">Heme</keyword>
<dbReference type="NCBIfam" id="NF003833">
    <property type="entry name" value="PRK05419.1-5"/>
    <property type="match status" value="1"/>
</dbReference>
<accession>A0A2T0VYS9</accession>
<keyword evidence="3 7" id="KW-0812">Transmembrane</keyword>
<keyword evidence="5 7" id="KW-0408">Iron</keyword>
<evidence type="ECO:0000256" key="6">
    <source>
        <dbReference type="ARBA" id="ARBA00023136"/>
    </source>
</evidence>
<dbReference type="HAMAP" id="MF_01207">
    <property type="entry name" value="MsrQ"/>
    <property type="match status" value="1"/>
</dbReference>
<dbReference type="GO" id="GO:0020037">
    <property type="term" value="F:heme binding"/>
    <property type="evidence" value="ECO:0007669"/>
    <property type="project" value="UniProtKB-UniRule"/>
</dbReference>
<dbReference type="EMBL" id="PVTP01000005">
    <property type="protein sequence ID" value="PRY77524.1"/>
    <property type="molecule type" value="Genomic_DNA"/>
</dbReference>
<proteinExistence type="inferred from homology"/>
<feature type="transmembrane region" description="Helical" evidence="7">
    <location>
        <begin position="177"/>
        <end position="194"/>
    </location>
</feature>
<dbReference type="OrthoDB" id="9788328at2"/>
<dbReference type="AlphaFoldDB" id="A0A2T0VYS9"/>
<dbReference type="GO" id="GO:0030091">
    <property type="term" value="P:protein repair"/>
    <property type="evidence" value="ECO:0007669"/>
    <property type="project" value="UniProtKB-UniRule"/>
</dbReference>
<dbReference type="GO" id="GO:0005886">
    <property type="term" value="C:plasma membrane"/>
    <property type="evidence" value="ECO:0007669"/>
    <property type="project" value="UniProtKB-SubCell"/>
</dbReference>
<evidence type="ECO:0000313" key="10">
    <source>
        <dbReference type="Proteomes" id="UP000238007"/>
    </source>
</evidence>
<keyword evidence="7" id="KW-0479">Metal-binding</keyword>
<name>A0A2T0VYS9_9RHOB</name>
<dbReference type="InterPro" id="IPR022837">
    <property type="entry name" value="MsrQ-like"/>
</dbReference>
<comment type="similarity">
    <text evidence="7">Belongs to the MsrQ family.</text>
</comment>
<keyword evidence="6 7" id="KW-0472">Membrane</keyword>
<dbReference type="InterPro" id="IPR013130">
    <property type="entry name" value="Fe3_Rdtase_TM_dom"/>
</dbReference>
<feature type="transmembrane region" description="Helical" evidence="7">
    <location>
        <begin position="54"/>
        <end position="71"/>
    </location>
</feature>
<keyword evidence="10" id="KW-1185">Reference proteome</keyword>
<dbReference type="Pfam" id="PF01794">
    <property type="entry name" value="Ferric_reduct"/>
    <property type="match status" value="1"/>
</dbReference>
<evidence type="ECO:0000256" key="7">
    <source>
        <dbReference type="HAMAP-Rule" id="MF_01207"/>
    </source>
</evidence>
<keyword evidence="4 7" id="KW-1133">Transmembrane helix</keyword>
<evidence type="ECO:0000256" key="5">
    <source>
        <dbReference type="ARBA" id="ARBA00023004"/>
    </source>
</evidence>
<sequence length="209" mass="23606">MHIVDTVNQSLRRVPTWTIYIVGAAWVVWMFYLAATDQMGPEPINALEREYGELGLKLIVLGLMVTPLRTWTGVNLLKFRRAIGVTAFFVVLAHFLVWAVLDVQSFGRMWTEVVKRPYVTVGMIAFVLMVPLALTSNNRSIRKLGANWRKLHKLTYPVAVLAVLHYIWLVKGFQIEPIVYALIVGGLLALRVKLRQRRAVKPGGLAVGE</sequence>
<feature type="domain" description="Ferric oxidoreductase" evidence="8">
    <location>
        <begin position="62"/>
        <end position="163"/>
    </location>
</feature>
<evidence type="ECO:0000256" key="3">
    <source>
        <dbReference type="ARBA" id="ARBA00022692"/>
    </source>
</evidence>
<dbReference type="RefSeq" id="WP_106356973.1">
    <property type="nucleotide sequence ID" value="NZ_PVTP01000005.1"/>
</dbReference>
<comment type="cofactor">
    <cofactor evidence="7">
        <name>heme b</name>
        <dbReference type="ChEBI" id="CHEBI:60344"/>
    </cofactor>
    <text evidence="7">Binds 1 heme b (iron(II)-protoporphyrin IX) group per subunit.</text>
</comment>
<reference evidence="9 10" key="1">
    <citation type="submission" date="2018-03" db="EMBL/GenBank/DDBJ databases">
        <title>Genomic Encyclopedia of Archaeal and Bacterial Type Strains, Phase II (KMG-II): from individual species to whole genera.</title>
        <authorList>
            <person name="Goeker M."/>
        </authorList>
    </citation>
    <scope>NUCLEOTIDE SEQUENCE [LARGE SCALE GENOMIC DNA]</scope>
    <source>
        <strain evidence="9 10">DSM 101533</strain>
    </source>
</reference>
<feature type="transmembrane region" description="Helical" evidence="7">
    <location>
        <begin position="116"/>
        <end position="134"/>
    </location>
</feature>
<keyword evidence="7" id="KW-1003">Cell membrane</keyword>
<dbReference type="PANTHER" id="PTHR36964">
    <property type="entry name" value="PROTEIN-METHIONINE-SULFOXIDE REDUCTASE HEME-BINDING SUBUNIT MSRQ"/>
    <property type="match status" value="1"/>
</dbReference>
<keyword evidence="7" id="KW-0288">FMN</keyword>
<gene>
    <name evidence="7" type="primary">msrQ</name>
    <name evidence="9" type="ORF">CLV80_1052</name>
</gene>
<comment type="cofactor">
    <cofactor evidence="7">
        <name>FMN</name>
        <dbReference type="ChEBI" id="CHEBI:58210"/>
    </cofactor>
    <text evidence="7">Binds 1 FMN per subunit.</text>
</comment>
<organism evidence="9 10">
    <name type="scientific">Yoonia maritima</name>
    <dbReference type="NCBI Taxonomy" id="1435347"/>
    <lineage>
        <taxon>Bacteria</taxon>
        <taxon>Pseudomonadati</taxon>
        <taxon>Pseudomonadota</taxon>
        <taxon>Alphaproteobacteria</taxon>
        <taxon>Rhodobacterales</taxon>
        <taxon>Paracoccaceae</taxon>
        <taxon>Yoonia</taxon>
    </lineage>
</organism>
<evidence type="ECO:0000313" key="9">
    <source>
        <dbReference type="EMBL" id="PRY77524.1"/>
    </source>
</evidence>